<dbReference type="InterPro" id="IPR000843">
    <property type="entry name" value="HTH_LacI"/>
</dbReference>
<gene>
    <name evidence="5" type="ORF">ACFOYW_08535</name>
</gene>
<dbReference type="SMART" id="SM00354">
    <property type="entry name" value="HTH_LACI"/>
    <property type="match status" value="1"/>
</dbReference>
<feature type="domain" description="HTH lacI-type" evidence="4">
    <location>
        <begin position="6"/>
        <end position="60"/>
    </location>
</feature>
<keyword evidence="6" id="KW-1185">Reference proteome</keyword>
<dbReference type="PROSITE" id="PS00356">
    <property type="entry name" value="HTH_LACI_1"/>
    <property type="match status" value="1"/>
</dbReference>
<evidence type="ECO:0000256" key="1">
    <source>
        <dbReference type="ARBA" id="ARBA00023015"/>
    </source>
</evidence>
<dbReference type="RefSeq" id="WP_390228453.1">
    <property type="nucleotide sequence ID" value="NZ_JBHSCN010000005.1"/>
</dbReference>
<dbReference type="GO" id="GO:0003677">
    <property type="term" value="F:DNA binding"/>
    <property type="evidence" value="ECO:0007669"/>
    <property type="project" value="UniProtKB-KW"/>
</dbReference>
<dbReference type="Gene3D" id="1.10.260.40">
    <property type="entry name" value="lambda repressor-like DNA-binding domains"/>
    <property type="match status" value="1"/>
</dbReference>
<dbReference type="InterPro" id="IPR028082">
    <property type="entry name" value="Peripla_BP_I"/>
</dbReference>
<dbReference type="SUPFAM" id="SSF47413">
    <property type="entry name" value="lambda repressor-like DNA-binding domains"/>
    <property type="match status" value="1"/>
</dbReference>
<name>A0ABV8Q737_9MICO</name>
<organism evidence="5 6">
    <name type="scientific">Gryllotalpicola reticulitermitis</name>
    <dbReference type="NCBI Taxonomy" id="1184153"/>
    <lineage>
        <taxon>Bacteria</taxon>
        <taxon>Bacillati</taxon>
        <taxon>Actinomycetota</taxon>
        <taxon>Actinomycetes</taxon>
        <taxon>Micrococcales</taxon>
        <taxon>Microbacteriaceae</taxon>
        <taxon>Gryllotalpicola</taxon>
    </lineage>
</organism>
<dbReference type="PANTHER" id="PTHR30146">
    <property type="entry name" value="LACI-RELATED TRANSCRIPTIONAL REPRESSOR"/>
    <property type="match status" value="1"/>
</dbReference>
<keyword evidence="2 5" id="KW-0238">DNA-binding</keyword>
<keyword evidence="1" id="KW-0805">Transcription regulation</keyword>
<dbReference type="PANTHER" id="PTHR30146:SF109">
    <property type="entry name" value="HTH-TYPE TRANSCRIPTIONAL REGULATOR GALS"/>
    <property type="match status" value="1"/>
</dbReference>
<dbReference type="Proteomes" id="UP001595900">
    <property type="component" value="Unassembled WGS sequence"/>
</dbReference>
<comment type="caution">
    <text evidence="5">The sequence shown here is derived from an EMBL/GenBank/DDBJ whole genome shotgun (WGS) entry which is preliminary data.</text>
</comment>
<dbReference type="Pfam" id="PF00356">
    <property type="entry name" value="LacI"/>
    <property type="match status" value="1"/>
</dbReference>
<evidence type="ECO:0000259" key="4">
    <source>
        <dbReference type="PROSITE" id="PS50932"/>
    </source>
</evidence>
<sequence>MSEKPVSLSDVATLAGVSVSTASKVLNGGGRVSPETRKRIEDVAARLDFRPNALARFFATGKSQTIGVLTSEAPSMFAMPVLLGAQSALGRREMATLLYSVQYDLRALGDVVRKLRARQVDGVVVIGDGLERPLHSISHSLSVPVVYALGVSESPDDLSVTPDGRMVGHLAAQHLLDIGRRRIVHVTGPTTDLAAVDRVRGLNETLGKAGVGLAGAGVMYGDWSRGWGVRAASRLLEGDRDFDAIFCGNDQIATGVHMTLRMAGVRIPDDVAIVGVDNVSSLLRQPDGLITTVDTNLAAVGEAAAGYLLGAPEAAQPGVHYEPCALVPGESTMGTRPGAAADEELYLEI</sequence>
<evidence type="ECO:0000256" key="2">
    <source>
        <dbReference type="ARBA" id="ARBA00023125"/>
    </source>
</evidence>
<dbReference type="SUPFAM" id="SSF53822">
    <property type="entry name" value="Periplasmic binding protein-like I"/>
    <property type="match status" value="1"/>
</dbReference>
<dbReference type="Gene3D" id="3.40.50.2300">
    <property type="match status" value="2"/>
</dbReference>
<accession>A0ABV8Q737</accession>
<dbReference type="PROSITE" id="PS50932">
    <property type="entry name" value="HTH_LACI_2"/>
    <property type="match status" value="1"/>
</dbReference>
<dbReference type="EMBL" id="JBHSCN010000005">
    <property type="protein sequence ID" value="MFC4243418.1"/>
    <property type="molecule type" value="Genomic_DNA"/>
</dbReference>
<evidence type="ECO:0000313" key="5">
    <source>
        <dbReference type="EMBL" id="MFC4243418.1"/>
    </source>
</evidence>
<reference evidence="6" key="1">
    <citation type="journal article" date="2019" name="Int. J. Syst. Evol. Microbiol.">
        <title>The Global Catalogue of Microorganisms (GCM) 10K type strain sequencing project: providing services to taxonomists for standard genome sequencing and annotation.</title>
        <authorList>
            <consortium name="The Broad Institute Genomics Platform"/>
            <consortium name="The Broad Institute Genome Sequencing Center for Infectious Disease"/>
            <person name="Wu L."/>
            <person name="Ma J."/>
        </authorList>
    </citation>
    <scope>NUCLEOTIDE SEQUENCE [LARGE SCALE GENOMIC DNA]</scope>
    <source>
        <strain evidence="6">CGMCC 1.10363</strain>
    </source>
</reference>
<evidence type="ECO:0000256" key="3">
    <source>
        <dbReference type="ARBA" id="ARBA00023163"/>
    </source>
</evidence>
<protein>
    <submittedName>
        <fullName evidence="5">LacI family DNA-binding transcriptional regulator</fullName>
    </submittedName>
</protein>
<dbReference type="InterPro" id="IPR001761">
    <property type="entry name" value="Peripla_BP/Lac1_sug-bd_dom"/>
</dbReference>
<dbReference type="InterPro" id="IPR010982">
    <property type="entry name" value="Lambda_DNA-bd_dom_sf"/>
</dbReference>
<dbReference type="CDD" id="cd01392">
    <property type="entry name" value="HTH_LacI"/>
    <property type="match status" value="1"/>
</dbReference>
<evidence type="ECO:0000313" key="6">
    <source>
        <dbReference type="Proteomes" id="UP001595900"/>
    </source>
</evidence>
<keyword evidence="3" id="KW-0804">Transcription</keyword>
<dbReference type="Pfam" id="PF00532">
    <property type="entry name" value="Peripla_BP_1"/>
    <property type="match status" value="1"/>
</dbReference>
<proteinExistence type="predicted"/>